<protein>
    <submittedName>
        <fullName evidence="1">Methionine adenosyltransferase</fullName>
        <ecNumber evidence="1">2.5.1.6</ecNumber>
    </submittedName>
</protein>
<dbReference type="NCBIfam" id="NF003366">
    <property type="entry name" value="PRK04439.1-5"/>
    <property type="match status" value="1"/>
</dbReference>
<keyword evidence="1" id="KW-0808">Transferase</keyword>
<gene>
    <name evidence="1" type="ORF">E6H05_06465</name>
</gene>
<dbReference type="Gene3D" id="3.30.300.280">
    <property type="entry name" value="S-adenosylmethionine synthetase, C-terminal domain"/>
    <property type="match status" value="1"/>
</dbReference>
<dbReference type="PANTHER" id="PTHR36697:SF1">
    <property type="entry name" value="S-ADENOSYLMETHIONINE SYNTHASE"/>
    <property type="match status" value="1"/>
</dbReference>
<proteinExistence type="predicted"/>
<accession>A0A537IW68</accession>
<dbReference type="AlphaFoldDB" id="A0A537IW68"/>
<dbReference type="PANTHER" id="PTHR36697">
    <property type="entry name" value="S-ADENOSYLMETHIONINE SYNTHASE"/>
    <property type="match status" value="1"/>
</dbReference>
<reference evidence="1 2" key="1">
    <citation type="journal article" date="2019" name="Nat. Microbiol.">
        <title>Mediterranean grassland soil C-N compound turnover is dependent on rainfall and depth, and is mediated by genomically divergent microorganisms.</title>
        <authorList>
            <person name="Diamond S."/>
            <person name="Andeer P.F."/>
            <person name="Li Z."/>
            <person name="Crits-Christoph A."/>
            <person name="Burstein D."/>
            <person name="Anantharaman K."/>
            <person name="Lane K.R."/>
            <person name="Thomas B.C."/>
            <person name="Pan C."/>
            <person name="Northen T.R."/>
            <person name="Banfield J.F."/>
        </authorList>
    </citation>
    <scope>NUCLEOTIDE SEQUENCE [LARGE SCALE GENOMIC DNA]</scope>
    <source>
        <strain evidence="1">NP_8</strain>
    </source>
</reference>
<dbReference type="GO" id="GO:0004478">
    <property type="term" value="F:methionine adenosyltransferase activity"/>
    <property type="evidence" value="ECO:0007669"/>
    <property type="project" value="UniProtKB-EC"/>
</dbReference>
<evidence type="ECO:0000313" key="2">
    <source>
        <dbReference type="Proteomes" id="UP000318834"/>
    </source>
</evidence>
<dbReference type="NCBIfam" id="NF003363">
    <property type="entry name" value="PRK04439.1-2"/>
    <property type="match status" value="1"/>
</dbReference>
<dbReference type="Gene3D" id="3.30.300.10">
    <property type="match status" value="1"/>
</dbReference>
<dbReference type="Proteomes" id="UP000318834">
    <property type="component" value="Unassembled WGS sequence"/>
</dbReference>
<dbReference type="InterPro" id="IPR027790">
    <property type="entry name" value="AdoMet_synthase_2_family"/>
</dbReference>
<dbReference type="EMBL" id="VBAP01000043">
    <property type="protein sequence ID" value="TMI75564.1"/>
    <property type="molecule type" value="Genomic_DNA"/>
</dbReference>
<dbReference type="EC" id="2.5.1.6" evidence="1"/>
<comment type="caution">
    <text evidence="1">The sequence shown here is derived from an EMBL/GenBank/DDBJ whole genome shotgun (WGS) entry which is preliminary data.</text>
</comment>
<evidence type="ECO:0000313" key="1">
    <source>
        <dbReference type="EMBL" id="TMI75564.1"/>
    </source>
</evidence>
<sequence>MRSITVEVLSGKPVSEHEVEIVERKGQGHPDSICDAIMERVSIELSREYLRQFGVILHHNIDKGFLVAGNAEIRLGGGRVTDPMRLIFGDRATSGMDGKRIPIEDIAITTAKRWIREHLRFVDPDEHVRYDVQIKPGSPELVDIFSRDVPGANDTSAAVGYAPLTETERLVLQTERYMNSPAFKQQFPEAGEDIKVMGLRRGDELNLTAAVAFVDRFIDSEATYFKRKGQMHEAIEEFARTEAKTLHKITVALNTLDVRGRGMGGMYLSVTGTSAESGDSGQIGRGNKVNGVIALNRPMGTEAAAGKNPVSHVGKIYTIMTHQVADCIYREVSGIREVYVWMLSQIGAAIDHPKIAAAQIILAKRARQEAARRRVQEIMERELVNITTLTRELAEGKYPVV</sequence>
<dbReference type="Pfam" id="PF01941">
    <property type="entry name" value="AdoMet_Synthase"/>
    <property type="match status" value="1"/>
</dbReference>
<organism evidence="1 2">
    <name type="scientific">Candidatus Segetimicrobium genomatis</name>
    <dbReference type="NCBI Taxonomy" id="2569760"/>
    <lineage>
        <taxon>Bacteria</taxon>
        <taxon>Bacillati</taxon>
        <taxon>Candidatus Sysuimicrobiota</taxon>
        <taxon>Candidatus Sysuimicrobiia</taxon>
        <taxon>Candidatus Sysuimicrobiales</taxon>
        <taxon>Candidatus Segetimicrobiaceae</taxon>
        <taxon>Candidatus Segetimicrobium</taxon>
    </lineage>
</organism>
<name>A0A537IW68_9BACT</name>
<dbReference type="InterPro" id="IPR042544">
    <property type="entry name" value="AdoMet_synthase_3"/>
</dbReference>